<evidence type="ECO:0000313" key="3">
    <source>
        <dbReference type="Proteomes" id="UP000294963"/>
    </source>
</evidence>
<dbReference type="OrthoDB" id="6713539at2"/>
<reference evidence="2 3" key="1">
    <citation type="submission" date="2019-03" db="EMBL/GenBank/DDBJ databases">
        <title>Genomic analyses of the natural microbiome of Caenorhabditis elegans.</title>
        <authorList>
            <person name="Samuel B."/>
        </authorList>
    </citation>
    <scope>NUCLEOTIDE SEQUENCE [LARGE SCALE GENOMIC DNA]</scope>
    <source>
        <strain evidence="2 3">JUb89</strain>
    </source>
</reference>
<dbReference type="EMBL" id="SLVJ01000006">
    <property type="protein sequence ID" value="TCM68080.1"/>
    <property type="molecule type" value="Genomic_DNA"/>
</dbReference>
<evidence type="ECO:0000256" key="1">
    <source>
        <dbReference type="SAM" id="Phobius"/>
    </source>
</evidence>
<feature type="transmembrane region" description="Helical" evidence="1">
    <location>
        <begin position="37"/>
        <end position="61"/>
    </location>
</feature>
<name>A0A4R1XZH8_ACICA</name>
<gene>
    <name evidence="2" type="ORF">EC844_10662</name>
</gene>
<organism evidence="2 3">
    <name type="scientific">Acinetobacter calcoaceticus</name>
    <dbReference type="NCBI Taxonomy" id="471"/>
    <lineage>
        <taxon>Bacteria</taxon>
        <taxon>Pseudomonadati</taxon>
        <taxon>Pseudomonadota</taxon>
        <taxon>Gammaproteobacteria</taxon>
        <taxon>Moraxellales</taxon>
        <taxon>Moraxellaceae</taxon>
        <taxon>Acinetobacter</taxon>
        <taxon>Acinetobacter calcoaceticus/baumannii complex</taxon>
    </lineage>
</organism>
<keyword evidence="1" id="KW-1133">Transmembrane helix</keyword>
<proteinExistence type="predicted"/>
<evidence type="ECO:0000313" key="2">
    <source>
        <dbReference type="EMBL" id="TCM68080.1"/>
    </source>
</evidence>
<protein>
    <submittedName>
        <fullName evidence="2">Uncharacterized protein</fullName>
    </submittedName>
</protein>
<comment type="caution">
    <text evidence="2">The sequence shown here is derived from an EMBL/GenBank/DDBJ whole genome shotgun (WGS) entry which is preliminary data.</text>
</comment>
<accession>A0A4R1XZH8</accession>
<dbReference type="Proteomes" id="UP000294963">
    <property type="component" value="Unassembled WGS sequence"/>
</dbReference>
<sequence length="167" mass="19464">MKFIDPIHKLIALYYGIFAVLGLFLLAQSFYDQGFNFIALPFFCLLFAQLLLTIFAAYYYWQSDARGLILMYWISLSLVFIVFTPLIAYMSNIGVMFAPFIQLTNYASQLGFEFHISYKSNLRILNGNIWTLGINLIELGLFLHFRRLVKQQQISVNLKQLKSIFKD</sequence>
<feature type="transmembrane region" description="Helical" evidence="1">
    <location>
        <begin position="127"/>
        <end position="145"/>
    </location>
</feature>
<keyword evidence="1" id="KW-0472">Membrane</keyword>
<feature type="transmembrane region" description="Helical" evidence="1">
    <location>
        <begin position="12"/>
        <end position="31"/>
    </location>
</feature>
<keyword evidence="3" id="KW-1185">Reference proteome</keyword>
<keyword evidence="1" id="KW-0812">Transmembrane</keyword>
<dbReference type="AlphaFoldDB" id="A0A4R1XZH8"/>
<feature type="transmembrane region" description="Helical" evidence="1">
    <location>
        <begin position="68"/>
        <end position="90"/>
    </location>
</feature>